<dbReference type="HOGENOM" id="CLU_2122857_0_0_1"/>
<gene>
    <name evidence="1" type="ORF">GSTUM_00004554001</name>
</gene>
<dbReference type="KEGG" id="tml:GSTUM_00004554001"/>
<protein>
    <submittedName>
        <fullName evidence="1">(Perigord truffle) hypothetical protein</fullName>
    </submittedName>
</protein>
<dbReference type="InParanoid" id="D5G716"/>
<dbReference type="RefSeq" id="XP_002836118.1">
    <property type="nucleotide sequence ID" value="XM_002836072.1"/>
</dbReference>
<dbReference type="Proteomes" id="UP000006911">
    <property type="component" value="Unassembled WGS sequence"/>
</dbReference>
<sequence>MVVVVIPPETFYFSGSVPFTFSFLSKLPSFVHHGYFFFCFARHYAKDLEEPNGLKIHSHGAQVLYSSTSTIRFHLRMVGVVYTLKGIDRFPPPLFSLFSHFPWLAGAEKCYEYY</sequence>
<dbReference type="AlphaFoldDB" id="D5G716"/>
<keyword evidence="2" id="KW-1185">Reference proteome</keyword>
<reference evidence="1 2" key="1">
    <citation type="journal article" date="2010" name="Nature">
        <title>Perigord black truffle genome uncovers evolutionary origins and mechanisms of symbiosis.</title>
        <authorList>
            <person name="Martin F."/>
            <person name="Kohler A."/>
            <person name="Murat C."/>
            <person name="Balestrini R."/>
            <person name="Coutinho P.M."/>
            <person name="Jaillon O."/>
            <person name="Montanini B."/>
            <person name="Morin E."/>
            <person name="Noel B."/>
            <person name="Percudani R."/>
            <person name="Porcel B."/>
            <person name="Rubini A."/>
            <person name="Amicucci A."/>
            <person name="Amselem J."/>
            <person name="Anthouard V."/>
            <person name="Arcioni S."/>
            <person name="Artiguenave F."/>
            <person name="Aury J.M."/>
            <person name="Ballario P."/>
            <person name="Bolchi A."/>
            <person name="Brenna A."/>
            <person name="Brun A."/>
            <person name="Buee M."/>
            <person name="Cantarel B."/>
            <person name="Chevalier G."/>
            <person name="Couloux A."/>
            <person name="Da Silva C."/>
            <person name="Denoeud F."/>
            <person name="Duplessis S."/>
            <person name="Ghignone S."/>
            <person name="Hilselberger B."/>
            <person name="Iotti M."/>
            <person name="Marcais B."/>
            <person name="Mello A."/>
            <person name="Miranda M."/>
            <person name="Pacioni G."/>
            <person name="Quesneville H."/>
            <person name="Riccioni C."/>
            <person name="Ruotolo R."/>
            <person name="Splivallo R."/>
            <person name="Stocchi V."/>
            <person name="Tisserant E."/>
            <person name="Viscomi A.R."/>
            <person name="Zambonelli A."/>
            <person name="Zampieri E."/>
            <person name="Henrissat B."/>
            <person name="Lebrun M.H."/>
            <person name="Paolocci F."/>
            <person name="Bonfante P."/>
            <person name="Ottonello S."/>
            <person name="Wincker P."/>
        </authorList>
    </citation>
    <scope>NUCLEOTIDE SEQUENCE [LARGE SCALE GENOMIC DNA]</scope>
    <source>
        <strain evidence="1 2">Mel28</strain>
    </source>
</reference>
<evidence type="ECO:0000313" key="1">
    <source>
        <dbReference type="EMBL" id="CAZ80309.1"/>
    </source>
</evidence>
<dbReference type="EMBL" id="FN430020">
    <property type="protein sequence ID" value="CAZ80309.1"/>
    <property type="molecule type" value="Genomic_DNA"/>
</dbReference>
<proteinExistence type="predicted"/>
<organism evidence="1 2">
    <name type="scientific">Tuber melanosporum (strain Mel28)</name>
    <name type="common">Perigord black truffle</name>
    <dbReference type="NCBI Taxonomy" id="656061"/>
    <lineage>
        <taxon>Eukaryota</taxon>
        <taxon>Fungi</taxon>
        <taxon>Dikarya</taxon>
        <taxon>Ascomycota</taxon>
        <taxon>Pezizomycotina</taxon>
        <taxon>Pezizomycetes</taxon>
        <taxon>Pezizales</taxon>
        <taxon>Tuberaceae</taxon>
        <taxon>Tuber</taxon>
    </lineage>
</organism>
<dbReference type="GeneID" id="9182500"/>
<name>D5G716_TUBMM</name>
<accession>D5G716</accession>
<evidence type="ECO:0000313" key="2">
    <source>
        <dbReference type="Proteomes" id="UP000006911"/>
    </source>
</evidence>